<proteinExistence type="inferred from homology"/>
<comment type="caution">
    <text evidence="5">Lacks conserved residue(s) required for the propagation of feature annotation.</text>
</comment>
<dbReference type="GO" id="GO:0005524">
    <property type="term" value="F:ATP binding"/>
    <property type="evidence" value="ECO:0007669"/>
    <property type="project" value="UniProtKB-UniRule"/>
</dbReference>
<dbReference type="AlphaFoldDB" id="A0A7T3KTU7"/>
<evidence type="ECO:0000259" key="6">
    <source>
        <dbReference type="SMART" id="SM00382"/>
    </source>
</evidence>
<evidence type="ECO:0000256" key="2">
    <source>
        <dbReference type="ARBA" id="ARBA00022705"/>
    </source>
</evidence>
<dbReference type="RefSeq" id="WP_198060389.1">
    <property type="nucleotide sequence ID" value="NZ_CP065856.1"/>
</dbReference>
<reference evidence="8 9" key="1">
    <citation type="submission" date="2020-12" db="EMBL/GenBank/DDBJ databases">
        <title>Halosimplex halophilum sp. nov. and Halosimplex salinum sp. nov., two new members of the genus Halosimplex.</title>
        <authorList>
            <person name="Cui H.L."/>
        </authorList>
    </citation>
    <scope>NUCLEOTIDE SEQUENCE [LARGE SCALE GENOMIC DNA]</scope>
    <source>
        <strain evidence="8 9">YGH94</strain>
    </source>
</reference>
<dbReference type="InterPro" id="IPR049945">
    <property type="entry name" value="AAA_22"/>
</dbReference>
<evidence type="ECO:0000313" key="9">
    <source>
        <dbReference type="Proteomes" id="UP000595001"/>
    </source>
</evidence>
<dbReference type="GeneID" id="60589304"/>
<dbReference type="Gene3D" id="1.10.10.10">
    <property type="entry name" value="Winged helix-like DNA-binding domain superfamily/Winged helix DNA-binding domain"/>
    <property type="match status" value="1"/>
</dbReference>
<dbReference type="InterPro" id="IPR014277">
    <property type="entry name" value="Orc1/Cdc6_arc"/>
</dbReference>
<dbReference type="PANTHER" id="PTHR10763">
    <property type="entry name" value="CELL DIVISION CONTROL PROTEIN 6-RELATED"/>
    <property type="match status" value="1"/>
</dbReference>
<evidence type="ECO:0000259" key="7">
    <source>
        <dbReference type="SMART" id="SM01074"/>
    </source>
</evidence>
<sequence length="407" mass="45593">MTQSNQIDDDELFDTGDIYANRELVTVGYVPDENRIVGRQEEMRKVGQALGPGVEGGPPKNLIIYGKTGAGKSLVAKHVAQRAERRARDNGIHFVTCYVDCSNADTETRVAREMAFSIRDELSPSMEIPMNGIGAAEYYRYLWSLLDDQDVFVVILDEVDKLQEDDVLMQLSRAQESGKTDAHVGVLSVSNKIEYRDRLNKRIDSSLQDREHVFDPYDADELRSILNNRQDAFKDGVLEDGVIELTAALSAQEHGDARKAIDILQEAGELAVQENATTITETHVRAAKERAEINRFKELISGTTTHVKYTLRALALLTQDTRTDDTTAAEDWFRTNEIYAFYRDIVEHEGHNPLKKDSVYRILDEQSFLGITESRHTGGGKGQGSYLEHTLLTDPGIVLEAVADIQD</sequence>
<dbReference type="EMBL" id="CP065856">
    <property type="protein sequence ID" value="QPV61559.1"/>
    <property type="molecule type" value="Genomic_DNA"/>
</dbReference>
<comment type="similarity">
    <text evidence="1 5">Belongs to the CDC6/cdc18 family.</text>
</comment>
<dbReference type="GO" id="GO:0016887">
    <property type="term" value="F:ATP hydrolysis activity"/>
    <property type="evidence" value="ECO:0007669"/>
    <property type="project" value="InterPro"/>
</dbReference>
<evidence type="ECO:0000313" key="8">
    <source>
        <dbReference type="EMBL" id="QPV61559.1"/>
    </source>
</evidence>
<feature type="domain" description="Cdc6 C-terminal" evidence="7">
    <location>
        <begin position="311"/>
        <end position="402"/>
    </location>
</feature>
<dbReference type="CDD" id="cd08768">
    <property type="entry name" value="Cdc6_C"/>
    <property type="match status" value="1"/>
</dbReference>
<gene>
    <name evidence="8" type="ORF">I7X12_12385</name>
</gene>
<dbReference type="InterPro" id="IPR027417">
    <property type="entry name" value="P-loop_NTPase"/>
</dbReference>
<dbReference type="InterPro" id="IPR055237">
    <property type="entry name" value="Cdc6_lid"/>
</dbReference>
<keyword evidence="4 5" id="KW-0067">ATP-binding</keyword>
<dbReference type="GO" id="GO:0006260">
    <property type="term" value="P:DNA replication"/>
    <property type="evidence" value="ECO:0007669"/>
    <property type="project" value="UniProtKB-UniRule"/>
</dbReference>
<feature type="binding site" evidence="5">
    <location>
        <position position="217"/>
    </location>
    <ligand>
        <name>ATP</name>
        <dbReference type="ChEBI" id="CHEBI:30616"/>
    </ligand>
</feature>
<keyword evidence="3 5" id="KW-0547">Nucleotide-binding</keyword>
<dbReference type="InterPro" id="IPR050311">
    <property type="entry name" value="ORC1/CDC6"/>
</dbReference>
<protein>
    <recommendedName>
        <fullName evidence="5">ORC1-type DNA replication protein</fullName>
    </recommendedName>
</protein>
<dbReference type="HAMAP" id="MF_01407">
    <property type="entry name" value="ORC1_type_DNA_replic_protein"/>
    <property type="match status" value="1"/>
</dbReference>
<evidence type="ECO:0000256" key="5">
    <source>
        <dbReference type="HAMAP-Rule" id="MF_01407"/>
    </source>
</evidence>
<dbReference type="Pfam" id="PF22703">
    <property type="entry name" value="Cdc6_lid"/>
    <property type="match status" value="1"/>
</dbReference>
<dbReference type="InterPro" id="IPR003593">
    <property type="entry name" value="AAA+_ATPase"/>
</dbReference>
<dbReference type="PANTHER" id="PTHR10763:SF22">
    <property type="entry name" value="ORC1-TYPE DNA REPLICATION PROTEIN"/>
    <property type="match status" value="1"/>
</dbReference>
<dbReference type="SUPFAM" id="SSF46785">
    <property type="entry name" value="Winged helix' DNA-binding domain"/>
    <property type="match status" value="1"/>
</dbReference>
<evidence type="ECO:0000256" key="1">
    <source>
        <dbReference type="ARBA" id="ARBA00006184"/>
    </source>
</evidence>
<organism evidence="8 9">
    <name type="scientific">Halosimplex litoreum</name>
    <dbReference type="NCBI Taxonomy" id="1198301"/>
    <lineage>
        <taxon>Archaea</taxon>
        <taxon>Methanobacteriati</taxon>
        <taxon>Methanobacteriota</taxon>
        <taxon>Stenosarchaea group</taxon>
        <taxon>Halobacteria</taxon>
        <taxon>Halobacteriales</taxon>
        <taxon>Haloarculaceae</taxon>
        <taxon>Halosimplex</taxon>
    </lineage>
</organism>
<accession>A0A7T3KTU7</accession>
<dbReference type="CDD" id="cd00009">
    <property type="entry name" value="AAA"/>
    <property type="match status" value="1"/>
</dbReference>
<dbReference type="Pfam" id="PF09079">
    <property type="entry name" value="WHD_Cdc6"/>
    <property type="match status" value="1"/>
</dbReference>
<dbReference type="InterPro" id="IPR036388">
    <property type="entry name" value="WH-like_DNA-bd_sf"/>
</dbReference>
<dbReference type="FunFam" id="1.10.8.60:FF:000073">
    <property type="entry name" value="ORC1-type DNA replication protein"/>
    <property type="match status" value="1"/>
</dbReference>
<evidence type="ECO:0000256" key="4">
    <source>
        <dbReference type="ARBA" id="ARBA00022840"/>
    </source>
</evidence>
<keyword evidence="9" id="KW-1185">Reference proteome</keyword>
<dbReference type="InterPro" id="IPR015163">
    <property type="entry name" value="Cdc6_C"/>
</dbReference>
<keyword evidence="2 5" id="KW-0235">DNA replication</keyword>
<dbReference type="SMART" id="SM01074">
    <property type="entry name" value="Cdc6_C"/>
    <property type="match status" value="1"/>
</dbReference>
<dbReference type="Gene3D" id="3.40.50.300">
    <property type="entry name" value="P-loop containing nucleotide triphosphate hydrolases"/>
    <property type="match status" value="1"/>
</dbReference>
<name>A0A7T3KTU7_9EURY</name>
<comment type="function">
    <text evidence="5">Involved in regulation of DNA replication.</text>
</comment>
<dbReference type="Proteomes" id="UP000595001">
    <property type="component" value="Chromosome"/>
</dbReference>
<dbReference type="SMART" id="SM00382">
    <property type="entry name" value="AAA"/>
    <property type="match status" value="1"/>
</dbReference>
<dbReference type="Pfam" id="PF13401">
    <property type="entry name" value="AAA_22"/>
    <property type="match status" value="1"/>
</dbReference>
<dbReference type="OrthoDB" id="195574at2157"/>
<evidence type="ECO:0000256" key="3">
    <source>
        <dbReference type="ARBA" id="ARBA00022741"/>
    </source>
</evidence>
<dbReference type="SUPFAM" id="SSF52540">
    <property type="entry name" value="P-loop containing nucleoside triphosphate hydrolases"/>
    <property type="match status" value="1"/>
</dbReference>
<dbReference type="InterPro" id="IPR036390">
    <property type="entry name" value="WH_DNA-bd_sf"/>
</dbReference>
<dbReference type="NCBIfam" id="TIGR02928">
    <property type="entry name" value="orc1/cdc6 family replication initiation protein"/>
    <property type="match status" value="1"/>
</dbReference>
<feature type="binding site" evidence="5">
    <location>
        <position position="229"/>
    </location>
    <ligand>
        <name>ATP</name>
        <dbReference type="ChEBI" id="CHEBI:30616"/>
    </ligand>
</feature>
<dbReference type="KEGG" id="hlt:I7X12_12385"/>
<dbReference type="Gene3D" id="1.10.8.60">
    <property type="match status" value="1"/>
</dbReference>
<feature type="domain" description="AAA+ ATPase" evidence="6">
    <location>
        <begin position="58"/>
        <end position="249"/>
    </location>
</feature>